<dbReference type="PROSITE" id="PS51257">
    <property type="entry name" value="PROKAR_LIPOPROTEIN"/>
    <property type="match status" value="1"/>
</dbReference>
<dbReference type="Gene3D" id="1.10.760.10">
    <property type="entry name" value="Cytochrome c-like domain"/>
    <property type="match status" value="1"/>
</dbReference>
<dbReference type="GO" id="GO:0020037">
    <property type="term" value="F:heme binding"/>
    <property type="evidence" value="ECO:0007669"/>
    <property type="project" value="InterPro"/>
</dbReference>
<reference evidence="2 3" key="1">
    <citation type="submission" date="2016-10" db="EMBL/GenBank/DDBJ databases">
        <authorList>
            <person name="de Groot N.N."/>
        </authorList>
    </citation>
    <scope>NUCLEOTIDE SEQUENCE [LARGE SCALE GENOMIC DNA]</scope>
    <source>
        <strain evidence="2 3">DSM 17794</strain>
    </source>
</reference>
<dbReference type="STRING" id="287099.SAMN05660413_02242"/>
<dbReference type="AlphaFoldDB" id="A0A1I5B8B6"/>
<name>A0A1I5B8B6_9FLAO</name>
<dbReference type="OrthoDB" id="1494333at2"/>
<protein>
    <recommendedName>
        <fullName evidence="1">Tll0287-like domain-containing protein</fullName>
    </recommendedName>
</protein>
<proteinExistence type="predicted"/>
<evidence type="ECO:0000313" key="2">
    <source>
        <dbReference type="EMBL" id="SFN70801.1"/>
    </source>
</evidence>
<evidence type="ECO:0000313" key="3">
    <source>
        <dbReference type="Proteomes" id="UP000199153"/>
    </source>
</evidence>
<dbReference type="SUPFAM" id="SSF46626">
    <property type="entry name" value="Cytochrome c"/>
    <property type="match status" value="1"/>
</dbReference>
<feature type="domain" description="Tll0287-like" evidence="1">
    <location>
        <begin position="154"/>
        <end position="311"/>
    </location>
</feature>
<dbReference type="Pfam" id="PF11845">
    <property type="entry name" value="Tll0287-like"/>
    <property type="match status" value="1"/>
</dbReference>
<organism evidence="2 3">
    <name type="scientific">Salegentibacter flavus</name>
    <dbReference type="NCBI Taxonomy" id="287099"/>
    <lineage>
        <taxon>Bacteria</taxon>
        <taxon>Pseudomonadati</taxon>
        <taxon>Bacteroidota</taxon>
        <taxon>Flavobacteriia</taxon>
        <taxon>Flavobacteriales</taxon>
        <taxon>Flavobacteriaceae</taxon>
        <taxon>Salegentibacter</taxon>
    </lineage>
</organism>
<dbReference type="RefSeq" id="WP_093409593.1">
    <property type="nucleotide sequence ID" value="NZ_FOVL01000013.1"/>
</dbReference>
<sequence>MKRIILLISLMIFVSSCKDKKDTYEDPELVAEARLQEHPGKALMEKHCYACHSPESGTRLAPPMSMVQMHYLQGDITKEDFVADIVNFVKEPTEEKAIMYGAIRNFGLMPYQDFPDSVIRQVADYLYETELPQMRGHGGGMQGRGMGMGQNDQENTVAKTGMEIAQATQQQLGKNLMKALEEGGPIHALDFCNVQAIPLTSQMEKEHNAVIKRVSDKNRNPDNAANKEEKYYITHFKQSVQNGREPVPVVIPKNGKNKFYYPIVTNKMCLQCHGKPEEMRPEVLQKIKELYPEDKALGYSENEVRGIWSIELD</sequence>
<keyword evidence="3" id="KW-1185">Reference proteome</keyword>
<gene>
    <name evidence="2" type="ORF">SAMN05660413_02242</name>
</gene>
<evidence type="ECO:0000259" key="1">
    <source>
        <dbReference type="Pfam" id="PF11845"/>
    </source>
</evidence>
<dbReference type="InterPro" id="IPR036909">
    <property type="entry name" value="Cyt_c-like_dom_sf"/>
</dbReference>
<dbReference type="Proteomes" id="UP000199153">
    <property type="component" value="Unassembled WGS sequence"/>
</dbReference>
<accession>A0A1I5B8B6</accession>
<dbReference type="GO" id="GO:0009055">
    <property type="term" value="F:electron transfer activity"/>
    <property type="evidence" value="ECO:0007669"/>
    <property type="project" value="InterPro"/>
</dbReference>
<dbReference type="InterPro" id="IPR021796">
    <property type="entry name" value="Tll0287-like_dom"/>
</dbReference>
<dbReference type="EMBL" id="FOVL01000013">
    <property type="protein sequence ID" value="SFN70801.1"/>
    <property type="molecule type" value="Genomic_DNA"/>
</dbReference>